<comment type="caution">
    <text evidence="18">The sequence shown here is derived from an EMBL/GenBank/DDBJ whole genome shotgun (WGS) entry which is preliminary data.</text>
</comment>
<reference evidence="18 19" key="1">
    <citation type="submission" date="2016-07" db="EMBL/GenBank/DDBJ databases">
        <title>Pervasive Adenine N6-methylation of Active Genes in Fungi.</title>
        <authorList>
            <consortium name="DOE Joint Genome Institute"/>
            <person name="Mondo S.J."/>
            <person name="Dannebaum R.O."/>
            <person name="Kuo R.C."/>
            <person name="Labutti K."/>
            <person name="Haridas S."/>
            <person name="Kuo A."/>
            <person name="Salamov A."/>
            <person name="Ahrendt S.R."/>
            <person name="Lipzen A."/>
            <person name="Sullivan W."/>
            <person name="Andreopoulos W.B."/>
            <person name="Clum A."/>
            <person name="Lindquist E."/>
            <person name="Daum C."/>
            <person name="Ramamoorthy G.K."/>
            <person name="Gryganskyi A."/>
            <person name="Culley D."/>
            <person name="Magnuson J.K."/>
            <person name="James T.Y."/>
            <person name="O'Malley M.A."/>
            <person name="Stajich J.E."/>
            <person name="Spatafora J.W."/>
            <person name="Visel A."/>
            <person name="Grigoriev I.V."/>
        </authorList>
    </citation>
    <scope>NUCLEOTIDE SEQUENCE [LARGE SCALE GENOMIC DNA]</scope>
    <source>
        <strain evidence="18 19">CBS 129021</strain>
    </source>
</reference>
<accession>A0A1Y2DLH4</accession>
<keyword evidence="19" id="KW-1185">Reference proteome</keyword>
<keyword evidence="18" id="KW-0378">Hydrolase</keyword>
<evidence type="ECO:0000256" key="13">
    <source>
        <dbReference type="ARBA" id="ARBA00044502"/>
    </source>
</evidence>
<dbReference type="PANTHER" id="PTHR33353:SF10">
    <property type="entry name" value="ENDO-BETA-1,4-GLUCANASE D"/>
    <property type="match status" value="1"/>
</dbReference>
<evidence type="ECO:0000259" key="17">
    <source>
        <dbReference type="Pfam" id="PF03443"/>
    </source>
</evidence>
<dbReference type="PANTHER" id="PTHR33353">
    <property type="entry name" value="PUTATIVE (AFU_ORTHOLOGUE AFUA_1G12560)-RELATED"/>
    <property type="match status" value="1"/>
</dbReference>
<dbReference type="Proteomes" id="UP000193689">
    <property type="component" value="Unassembled WGS sequence"/>
</dbReference>
<dbReference type="AlphaFoldDB" id="A0A1Y2DLH4"/>
<dbReference type="GO" id="GO:0030245">
    <property type="term" value="P:cellulose catabolic process"/>
    <property type="evidence" value="ECO:0007669"/>
    <property type="project" value="UniProtKB-KW"/>
</dbReference>
<organism evidence="18 19">
    <name type="scientific">Pseudomassariella vexata</name>
    <dbReference type="NCBI Taxonomy" id="1141098"/>
    <lineage>
        <taxon>Eukaryota</taxon>
        <taxon>Fungi</taxon>
        <taxon>Dikarya</taxon>
        <taxon>Ascomycota</taxon>
        <taxon>Pezizomycotina</taxon>
        <taxon>Sordariomycetes</taxon>
        <taxon>Xylariomycetidae</taxon>
        <taxon>Amphisphaeriales</taxon>
        <taxon>Pseudomassariaceae</taxon>
        <taxon>Pseudomassariella</taxon>
    </lineage>
</organism>
<evidence type="ECO:0000256" key="9">
    <source>
        <dbReference type="ARBA" id="ARBA00023033"/>
    </source>
</evidence>
<evidence type="ECO:0000256" key="11">
    <source>
        <dbReference type="ARBA" id="ARBA00023277"/>
    </source>
</evidence>
<feature type="domain" description="Auxiliary Activity family 9 catalytic" evidence="17">
    <location>
        <begin position="16"/>
        <end position="218"/>
    </location>
</feature>
<evidence type="ECO:0000256" key="4">
    <source>
        <dbReference type="ARBA" id="ARBA00022723"/>
    </source>
</evidence>
<evidence type="ECO:0000313" key="19">
    <source>
        <dbReference type="Proteomes" id="UP000193689"/>
    </source>
</evidence>
<sequence>MKNIIALVIISAVQAHYTFPDLIYNDVTETDWTYVRQTENYQSHGPVQNVTSESIRCYQLAAGNEGAQTQTVTAGDVVGFRVDPSIQHPGPLAFYMAKAPTGEVAADFDGAGDVWFKIYDDQPTFAADGLTWPSAGLTEVNVTIPECVAPGEYLLRVEHIALHAASSVGGAQFYIACAQLTVEGGGTTEPEGVALPGAYSATDPGILFQLYYPVPTSYVNPGPAPITC</sequence>
<protein>
    <recommendedName>
        <fullName evidence="15">lytic cellulose monooxygenase (C4-dehydrogenating)</fullName>
        <ecNumber evidence="15">1.14.99.56</ecNumber>
    </recommendedName>
</protein>
<keyword evidence="7" id="KW-0560">Oxidoreductase</keyword>
<evidence type="ECO:0000256" key="8">
    <source>
        <dbReference type="ARBA" id="ARBA00023008"/>
    </source>
</evidence>
<keyword evidence="6" id="KW-0136">Cellulose degradation</keyword>
<evidence type="ECO:0000256" key="6">
    <source>
        <dbReference type="ARBA" id="ARBA00023001"/>
    </source>
</evidence>
<feature type="chain" id="PRO_5013118875" description="lytic cellulose monooxygenase (C4-dehydrogenating)" evidence="16">
    <location>
        <begin position="16"/>
        <end position="228"/>
    </location>
</feature>
<dbReference type="InParanoid" id="A0A1Y2DLH4"/>
<proteinExistence type="inferred from homology"/>
<keyword evidence="11" id="KW-0119">Carbohydrate metabolism</keyword>
<dbReference type="GeneID" id="63780453"/>
<evidence type="ECO:0000256" key="5">
    <source>
        <dbReference type="ARBA" id="ARBA00022729"/>
    </source>
</evidence>
<evidence type="ECO:0000256" key="14">
    <source>
        <dbReference type="ARBA" id="ARBA00045077"/>
    </source>
</evidence>
<evidence type="ECO:0000256" key="16">
    <source>
        <dbReference type="SAM" id="SignalP"/>
    </source>
</evidence>
<keyword evidence="10" id="KW-1015">Disulfide bond</keyword>
<dbReference type="GO" id="GO:0016787">
    <property type="term" value="F:hydrolase activity"/>
    <property type="evidence" value="ECO:0007669"/>
    <property type="project" value="UniProtKB-KW"/>
</dbReference>
<evidence type="ECO:0000256" key="15">
    <source>
        <dbReference type="ARBA" id="ARBA00047174"/>
    </source>
</evidence>
<keyword evidence="5 16" id="KW-0732">Signal</keyword>
<dbReference type="CDD" id="cd21175">
    <property type="entry name" value="LPMO_AA9"/>
    <property type="match status" value="1"/>
</dbReference>
<keyword evidence="12" id="KW-0624">Polysaccharide degradation</keyword>
<evidence type="ECO:0000256" key="2">
    <source>
        <dbReference type="ARBA" id="ARBA00004613"/>
    </source>
</evidence>
<comment type="similarity">
    <text evidence="13">Belongs to the polysaccharide monooxygenase AA9 family.</text>
</comment>
<evidence type="ECO:0000256" key="12">
    <source>
        <dbReference type="ARBA" id="ARBA00023326"/>
    </source>
</evidence>
<keyword evidence="4" id="KW-0479">Metal-binding</keyword>
<gene>
    <name evidence="18" type="ORF">BCR38DRAFT_488200</name>
</gene>
<comment type="subcellular location">
    <subcellularLocation>
        <location evidence="2">Secreted</location>
    </subcellularLocation>
</comment>
<dbReference type="RefSeq" id="XP_040712443.1">
    <property type="nucleotide sequence ID" value="XM_040864241.1"/>
</dbReference>
<dbReference type="GO" id="GO:0046872">
    <property type="term" value="F:metal ion binding"/>
    <property type="evidence" value="ECO:0007669"/>
    <property type="project" value="UniProtKB-KW"/>
</dbReference>
<feature type="signal peptide" evidence="16">
    <location>
        <begin position="1"/>
        <end position="15"/>
    </location>
</feature>
<name>A0A1Y2DLH4_9PEZI</name>
<keyword evidence="8" id="KW-0186">Copper</keyword>
<evidence type="ECO:0000313" key="18">
    <source>
        <dbReference type="EMBL" id="ORY60009.1"/>
    </source>
</evidence>
<dbReference type="Pfam" id="PF03443">
    <property type="entry name" value="AA9"/>
    <property type="match status" value="1"/>
</dbReference>
<keyword evidence="3" id="KW-0964">Secreted</keyword>
<dbReference type="Gene3D" id="2.70.50.70">
    <property type="match status" value="1"/>
</dbReference>
<dbReference type="STRING" id="1141098.A0A1Y2DLH4"/>
<dbReference type="EMBL" id="MCFJ01000012">
    <property type="protein sequence ID" value="ORY60009.1"/>
    <property type="molecule type" value="Genomic_DNA"/>
</dbReference>
<keyword evidence="9" id="KW-0503">Monooxygenase</keyword>
<dbReference type="InterPro" id="IPR049892">
    <property type="entry name" value="AA9"/>
</dbReference>
<dbReference type="InterPro" id="IPR005103">
    <property type="entry name" value="AA9_LPMO"/>
</dbReference>
<evidence type="ECO:0000256" key="3">
    <source>
        <dbReference type="ARBA" id="ARBA00022525"/>
    </source>
</evidence>
<comment type="catalytic activity">
    <reaction evidence="14">
        <text>[(1-&gt;4)-beta-D-glucosyl]n+m + reduced acceptor + O2 = 4-dehydro-beta-D-glucosyl-[(1-&gt;4)-beta-D-glucosyl]n-1 + [(1-&gt;4)-beta-D-glucosyl]m + acceptor + H2O.</text>
        <dbReference type="EC" id="1.14.99.56"/>
    </reaction>
</comment>
<dbReference type="EC" id="1.14.99.56" evidence="15"/>
<comment type="cofactor">
    <cofactor evidence="1">
        <name>Cu(2+)</name>
        <dbReference type="ChEBI" id="CHEBI:29036"/>
    </cofactor>
</comment>
<evidence type="ECO:0000256" key="1">
    <source>
        <dbReference type="ARBA" id="ARBA00001973"/>
    </source>
</evidence>
<dbReference type="GO" id="GO:0005576">
    <property type="term" value="C:extracellular region"/>
    <property type="evidence" value="ECO:0007669"/>
    <property type="project" value="UniProtKB-SubCell"/>
</dbReference>
<evidence type="ECO:0000256" key="7">
    <source>
        <dbReference type="ARBA" id="ARBA00023002"/>
    </source>
</evidence>
<evidence type="ECO:0000256" key="10">
    <source>
        <dbReference type="ARBA" id="ARBA00023157"/>
    </source>
</evidence>
<dbReference type="GO" id="GO:0004497">
    <property type="term" value="F:monooxygenase activity"/>
    <property type="evidence" value="ECO:0007669"/>
    <property type="project" value="UniProtKB-KW"/>
</dbReference>
<dbReference type="OrthoDB" id="4849160at2759"/>